<keyword evidence="7" id="KW-0472">Membrane</keyword>
<evidence type="ECO:0000256" key="3">
    <source>
        <dbReference type="ARBA" id="ARBA00010861"/>
    </source>
</evidence>
<evidence type="ECO:0000256" key="6">
    <source>
        <dbReference type="ARBA" id="ARBA00022753"/>
    </source>
</evidence>
<dbReference type="Proteomes" id="UP001652620">
    <property type="component" value="Chromosome 5"/>
</dbReference>
<gene>
    <name evidence="12" type="primary">LTOR1</name>
    <name evidence="14" type="synonym">LOC105233976</name>
</gene>
<evidence type="ECO:0000256" key="11">
    <source>
        <dbReference type="ARBA" id="ARBA00032695"/>
    </source>
</evidence>
<dbReference type="GO" id="GO:0071230">
    <property type="term" value="P:cellular response to amino acid stimulus"/>
    <property type="evidence" value="ECO:0007669"/>
    <property type="project" value="InterPro"/>
</dbReference>
<comment type="subcellular location">
    <subcellularLocation>
        <location evidence="2">Late endosome membrane</location>
        <topology evidence="2">Lipid-anchor</topology>
        <orientation evidence="2">Cytoplasmic side</orientation>
    </subcellularLocation>
    <subcellularLocation>
        <location evidence="1">Lysosome membrane</location>
        <topology evidence="1">Lipid-anchor</topology>
        <orientation evidence="1">Cytoplasmic side</orientation>
    </subcellularLocation>
</comment>
<keyword evidence="5" id="KW-0519">Myristate</keyword>
<evidence type="ECO:0000256" key="5">
    <source>
        <dbReference type="ARBA" id="ARBA00022707"/>
    </source>
</evidence>
<dbReference type="GO" id="GO:0005085">
    <property type="term" value="F:guanyl-nucleotide exchange factor activity"/>
    <property type="evidence" value="ECO:0007669"/>
    <property type="project" value="TreeGrafter"/>
</dbReference>
<dbReference type="OMA" id="ADLSNDC"/>
<evidence type="ECO:0000313" key="12">
    <source>
        <dbReference type="EMBL" id="JAC56756.1"/>
    </source>
</evidence>
<dbReference type="GO" id="GO:0060090">
    <property type="term" value="F:molecular adaptor activity"/>
    <property type="evidence" value="ECO:0007669"/>
    <property type="project" value="TreeGrafter"/>
</dbReference>
<dbReference type="EMBL" id="GAKP01002196">
    <property type="protein sequence ID" value="JAC56756.1"/>
    <property type="molecule type" value="Transcribed_RNA"/>
</dbReference>
<dbReference type="GeneID" id="105233976"/>
<reference evidence="14" key="2">
    <citation type="submission" date="2025-04" db="UniProtKB">
        <authorList>
            <consortium name="RefSeq"/>
        </authorList>
    </citation>
    <scope>IDENTIFICATION</scope>
    <source>
        <strain evidence="14">Punador</strain>
    </source>
</reference>
<dbReference type="PANTHER" id="PTHR13401">
    <property type="entry name" value="RAGULATOR COMPLEX PROTEIN LAMTOR1"/>
    <property type="match status" value="1"/>
</dbReference>
<dbReference type="SMART" id="SM01262">
    <property type="entry name" value="LAMTOR"/>
    <property type="match status" value="1"/>
</dbReference>
<dbReference type="OrthoDB" id="5562028at2759"/>
<proteinExistence type="inferred from homology"/>
<evidence type="ECO:0000256" key="9">
    <source>
        <dbReference type="ARBA" id="ARBA00023228"/>
    </source>
</evidence>
<keyword evidence="6" id="KW-0967">Endosome</keyword>
<dbReference type="GO" id="GO:0001919">
    <property type="term" value="P:regulation of receptor recycling"/>
    <property type="evidence" value="ECO:0007669"/>
    <property type="project" value="InterPro"/>
</dbReference>
<evidence type="ECO:0000256" key="10">
    <source>
        <dbReference type="ARBA" id="ARBA00023288"/>
    </source>
</evidence>
<dbReference type="GO" id="GO:0032008">
    <property type="term" value="P:positive regulation of TOR signaling"/>
    <property type="evidence" value="ECO:0007669"/>
    <property type="project" value="InterPro"/>
</dbReference>
<evidence type="ECO:0000256" key="7">
    <source>
        <dbReference type="ARBA" id="ARBA00023136"/>
    </source>
</evidence>
<dbReference type="GO" id="GO:0016197">
    <property type="term" value="P:endosomal transport"/>
    <property type="evidence" value="ECO:0007669"/>
    <property type="project" value="InterPro"/>
</dbReference>
<dbReference type="InterPro" id="IPR028209">
    <property type="entry name" value="LAMTOR1/MEH1"/>
</dbReference>
<keyword evidence="8" id="KW-0564">Palmitate</keyword>
<dbReference type="GO" id="GO:0005765">
    <property type="term" value="C:lysosomal membrane"/>
    <property type="evidence" value="ECO:0007669"/>
    <property type="project" value="UniProtKB-SubCell"/>
</dbReference>
<evidence type="ECO:0000256" key="8">
    <source>
        <dbReference type="ARBA" id="ARBA00023139"/>
    </source>
</evidence>
<evidence type="ECO:0000256" key="2">
    <source>
        <dbReference type="ARBA" id="ARBA00004577"/>
    </source>
</evidence>
<protein>
    <recommendedName>
        <fullName evidence="4">Ragulator complex protein LAMTOR1</fullName>
    </recommendedName>
    <alternativeName>
        <fullName evidence="11">Late endosomal/lysosomal adaptor and MAPK and MTOR activator 1</fullName>
    </alternativeName>
</protein>
<dbReference type="GO" id="GO:0043410">
    <property type="term" value="P:positive regulation of MAPK cascade"/>
    <property type="evidence" value="ECO:0007669"/>
    <property type="project" value="InterPro"/>
</dbReference>
<keyword evidence="9" id="KW-0458">Lysosome</keyword>
<accession>A0A034WMJ5</accession>
<dbReference type="PANTHER" id="PTHR13401:SF2">
    <property type="entry name" value="RAGULATOR COMPLEX PROTEIN LAMTOR1"/>
    <property type="match status" value="1"/>
</dbReference>
<dbReference type="CTD" id="55004"/>
<keyword evidence="13" id="KW-1185">Reference proteome</keyword>
<dbReference type="GO" id="GO:0045121">
    <property type="term" value="C:membrane raft"/>
    <property type="evidence" value="ECO:0007669"/>
    <property type="project" value="InterPro"/>
</dbReference>
<evidence type="ECO:0000313" key="13">
    <source>
        <dbReference type="Proteomes" id="UP001652620"/>
    </source>
</evidence>
<comment type="similarity">
    <text evidence="3">Belongs to the LAMTOR1 family.</text>
</comment>
<dbReference type="GO" id="GO:0071986">
    <property type="term" value="C:Ragulator complex"/>
    <property type="evidence" value="ECO:0007669"/>
    <property type="project" value="InterPro"/>
</dbReference>
<dbReference type="GO" id="GO:0042632">
    <property type="term" value="P:cholesterol homeostasis"/>
    <property type="evidence" value="ECO:0007669"/>
    <property type="project" value="InterPro"/>
</dbReference>
<organism evidence="12">
    <name type="scientific">Bactrocera dorsalis</name>
    <name type="common">Oriental fruit fly</name>
    <name type="synonym">Dacus dorsalis</name>
    <dbReference type="NCBI Taxonomy" id="27457"/>
    <lineage>
        <taxon>Eukaryota</taxon>
        <taxon>Metazoa</taxon>
        <taxon>Ecdysozoa</taxon>
        <taxon>Arthropoda</taxon>
        <taxon>Hexapoda</taxon>
        <taxon>Insecta</taxon>
        <taxon>Pterygota</taxon>
        <taxon>Neoptera</taxon>
        <taxon>Endopterygota</taxon>
        <taxon>Diptera</taxon>
        <taxon>Brachycera</taxon>
        <taxon>Muscomorpha</taxon>
        <taxon>Tephritoidea</taxon>
        <taxon>Tephritidae</taxon>
        <taxon>Bactrocera</taxon>
        <taxon>Bactrocera</taxon>
    </lineage>
</organism>
<dbReference type="Pfam" id="PF15454">
    <property type="entry name" value="LAMTOR"/>
    <property type="match status" value="1"/>
</dbReference>
<name>A0A034WMJ5_BACDO</name>
<dbReference type="AlphaFoldDB" id="A0A034WMJ5"/>
<dbReference type="KEGG" id="bdr:105233976"/>
<evidence type="ECO:0000256" key="1">
    <source>
        <dbReference type="ARBA" id="ARBA00004122"/>
    </source>
</evidence>
<sequence length="181" mass="20839">MEYLRPVWNCLRTFCGCIHCSEDIGNQYNYEPSERTYLLADPAIHNSPALRQTNSENLSNEFAQSLPRKDENALCRLVQSTAMNMIDVGAMDLHNLENEEYNDRIKLYSQRLQQQWNSIQHPEKGSSGFLRDIPNANDQLCVMNSTDDLLQMSNFLREGHAALLNLRVDHNEAIVVPFRIP</sequence>
<reference evidence="12" key="1">
    <citation type="journal article" date="2014" name="BMC Genomics">
        <title>Characterizing the developmental transcriptome of the oriental fruit fly, Bactrocera dorsalis (Diptera: Tephritidae) through comparative genomic analysis with Drosophila melanogaster utilizing modENCODE datasets.</title>
        <authorList>
            <person name="Geib S.M."/>
            <person name="Calla B."/>
            <person name="Hall B."/>
            <person name="Hou S."/>
            <person name="Manoukis N.C."/>
        </authorList>
    </citation>
    <scope>NUCLEOTIDE SEQUENCE</scope>
    <source>
        <strain evidence="12">Punador</strain>
    </source>
</reference>
<dbReference type="RefSeq" id="XP_011214461.1">
    <property type="nucleotide sequence ID" value="XM_011216159.3"/>
</dbReference>
<dbReference type="GO" id="GO:0007040">
    <property type="term" value="P:lysosome organization"/>
    <property type="evidence" value="ECO:0007669"/>
    <property type="project" value="InterPro"/>
</dbReference>
<evidence type="ECO:0000313" key="14">
    <source>
        <dbReference type="RefSeq" id="XP_011214461.1"/>
    </source>
</evidence>
<evidence type="ECO:0000256" key="4">
    <source>
        <dbReference type="ARBA" id="ARBA00016099"/>
    </source>
</evidence>
<keyword evidence="10" id="KW-0449">Lipoprotein</keyword>
<dbReference type="GO" id="GO:0031902">
    <property type="term" value="C:late endosome membrane"/>
    <property type="evidence" value="ECO:0007669"/>
    <property type="project" value="UniProtKB-SubCell"/>
</dbReference>